<name>A0AAW3QWS3_9PROT</name>
<dbReference type="Proteomes" id="UP000075682">
    <property type="component" value="Unassembled WGS sequence"/>
</dbReference>
<accession>A0AAW3QWS3</accession>
<organism evidence="2 3">
    <name type="scientific">Gluconobacter albidus</name>
    <dbReference type="NCBI Taxonomy" id="318683"/>
    <lineage>
        <taxon>Bacteria</taxon>
        <taxon>Pseudomonadati</taxon>
        <taxon>Pseudomonadota</taxon>
        <taxon>Alphaproteobacteria</taxon>
        <taxon>Acetobacterales</taxon>
        <taxon>Acetobacteraceae</taxon>
        <taxon>Gluconobacter</taxon>
    </lineage>
</organism>
<keyword evidence="4" id="KW-1185">Reference proteome</keyword>
<reference evidence="1" key="4">
    <citation type="submission" date="2023-01" db="EMBL/GenBank/DDBJ databases">
        <title>Draft genome sequence of Gluconobacter albidus strain NBRC 3250.</title>
        <authorList>
            <person name="Sun Q."/>
            <person name="Mori K."/>
        </authorList>
    </citation>
    <scope>NUCLEOTIDE SEQUENCE</scope>
    <source>
        <strain evidence="1">NBRC 3250</strain>
    </source>
</reference>
<comment type="caution">
    <text evidence="2">The sequence shown here is derived from an EMBL/GenBank/DDBJ whole genome shotgun (WGS) entry which is preliminary data.</text>
</comment>
<reference evidence="4" key="3">
    <citation type="journal article" date="2019" name="Int. J. Syst. Evol. Microbiol.">
        <title>The Global Catalogue of Microorganisms (GCM) 10K type strain sequencing project: providing services to taxonomists for standard genome sequencing and annotation.</title>
        <authorList>
            <consortium name="The Broad Institute Genomics Platform"/>
            <consortium name="The Broad Institute Genome Sequencing Center for Infectious Disease"/>
            <person name="Wu L."/>
            <person name="Ma J."/>
        </authorList>
    </citation>
    <scope>NUCLEOTIDE SEQUENCE [LARGE SCALE GENOMIC DNA]</scope>
    <source>
        <strain evidence="4">NBRC 3250</strain>
    </source>
</reference>
<reference evidence="2 3" key="2">
    <citation type="submission" date="2015-06" db="EMBL/GenBank/DDBJ databases">
        <title>Improved classification and identification of acetic acid bacteria using matrix-assisted laser desorption/ionization time-of-flight mass spectrometry; Gluconobacter nephelii and Gluconobacter uchimurae are later heterotypic synonyms of Gluconobacter japonicus and Gluconobacter oxydans, respectively.</title>
        <authorList>
            <person name="Li L."/>
            <person name="Cleenwerck I."/>
            <person name="De Vuyst L."/>
            <person name="Vandamme P."/>
        </authorList>
    </citation>
    <scope>NUCLEOTIDE SEQUENCE [LARGE SCALE GENOMIC DNA]</scope>
    <source>
        <strain evidence="2 3">LMG 1356</strain>
    </source>
</reference>
<evidence type="ECO:0000313" key="3">
    <source>
        <dbReference type="Proteomes" id="UP000075682"/>
    </source>
</evidence>
<gene>
    <name evidence="2" type="ORF">AD941_08410</name>
    <name evidence="1" type="ORF">GCM10007866_12270</name>
</gene>
<proteinExistence type="predicted"/>
<sequence length="225" mass="25341">MGYDLEITRNPLWSGRPGKPLSLEEWFDVIQKDDELQFAVSSQPEKYPTCDAEWLNHPDLSKKPEDTLFCWTGDAISCKYPDEQQIAKMVRISRRLKAVVVGDSGERYDLDPNGKVVVNDEAAPELPLPLIYGAGARSCADFTQTATDTASPVSVIFYNWYLGFVTAINAARHQDGKSVMTLNLTPEVVREDQAFLIQYCREHPECSFHQAALTLLQMRLARCPP</sequence>
<dbReference type="Proteomes" id="UP001156672">
    <property type="component" value="Unassembled WGS sequence"/>
</dbReference>
<protein>
    <submittedName>
        <fullName evidence="2">Uncharacterized protein</fullName>
    </submittedName>
</protein>
<dbReference type="RefSeq" id="WP_062030031.1">
    <property type="nucleotide sequence ID" value="NZ_BEWL01000003.1"/>
</dbReference>
<dbReference type="AlphaFoldDB" id="A0AAW3QWS3"/>
<dbReference type="EMBL" id="LHZN01000131">
    <property type="protein sequence ID" value="KXV37981.1"/>
    <property type="molecule type" value="Genomic_DNA"/>
</dbReference>
<dbReference type="EMBL" id="BSNW01000009">
    <property type="protein sequence ID" value="GLQ68776.1"/>
    <property type="molecule type" value="Genomic_DNA"/>
</dbReference>
<evidence type="ECO:0000313" key="4">
    <source>
        <dbReference type="Proteomes" id="UP001156672"/>
    </source>
</evidence>
<reference evidence="1" key="1">
    <citation type="journal article" date="2014" name="Int. J. Syst. Evol. Microbiol.">
        <title>Complete genome of a new Firmicutes species belonging to the dominant human colonic microbiota ('Ruminococcus bicirculans') reveals two chromosomes and a selective capacity to utilize plant glucans.</title>
        <authorList>
            <consortium name="NISC Comparative Sequencing Program"/>
            <person name="Wegmann U."/>
            <person name="Louis P."/>
            <person name="Goesmann A."/>
            <person name="Henrissat B."/>
            <person name="Duncan S.H."/>
            <person name="Flint H.J."/>
        </authorList>
    </citation>
    <scope>NUCLEOTIDE SEQUENCE</scope>
    <source>
        <strain evidence="1">NBRC 3250</strain>
    </source>
</reference>
<evidence type="ECO:0000313" key="1">
    <source>
        <dbReference type="EMBL" id="GLQ68776.1"/>
    </source>
</evidence>
<evidence type="ECO:0000313" key="2">
    <source>
        <dbReference type="EMBL" id="KXV37981.1"/>
    </source>
</evidence>